<organism evidence="1 2">
    <name type="scientific">Gymnopilus dilepis</name>
    <dbReference type="NCBI Taxonomy" id="231916"/>
    <lineage>
        <taxon>Eukaryota</taxon>
        <taxon>Fungi</taxon>
        <taxon>Dikarya</taxon>
        <taxon>Basidiomycota</taxon>
        <taxon>Agaricomycotina</taxon>
        <taxon>Agaricomycetes</taxon>
        <taxon>Agaricomycetidae</taxon>
        <taxon>Agaricales</taxon>
        <taxon>Agaricineae</taxon>
        <taxon>Hymenogastraceae</taxon>
        <taxon>Gymnopilus</taxon>
    </lineage>
</organism>
<keyword evidence="2" id="KW-1185">Reference proteome</keyword>
<evidence type="ECO:0000313" key="1">
    <source>
        <dbReference type="EMBL" id="PPQ74610.1"/>
    </source>
</evidence>
<proteinExistence type="predicted"/>
<dbReference type="InParanoid" id="A0A409W7U2"/>
<sequence>MSPAALAKHVAMYFNQAYEEGRFEEYMAHSVQVFLGFWPEGKEDVERFKRFVAMAAIGQVSANPSTHWENAIDVDYIHRMRSVKKVLVSKRRGKDVLYY</sequence>
<dbReference type="AlphaFoldDB" id="A0A409W7U2"/>
<dbReference type="EMBL" id="NHYE01005328">
    <property type="protein sequence ID" value="PPQ74610.1"/>
    <property type="molecule type" value="Genomic_DNA"/>
</dbReference>
<name>A0A409W7U2_9AGAR</name>
<gene>
    <name evidence="1" type="ORF">CVT26_007470</name>
</gene>
<evidence type="ECO:0000313" key="2">
    <source>
        <dbReference type="Proteomes" id="UP000284706"/>
    </source>
</evidence>
<protein>
    <submittedName>
        <fullName evidence="1">Uncharacterized protein</fullName>
    </submittedName>
</protein>
<comment type="caution">
    <text evidence="1">The sequence shown here is derived from an EMBL/GenBank/DDBJ whole genome shotgun (WGS) entry which is preliminary data.</text>
</comment>
<dbReference type="Proteomes" id="UP000284706">
    <property type="component" value="Unassembled WGS sequence"/>
</dbReference>
<accession>A0A409W7U2</accession>
<reference evidence="1 2" key="1">
    <citation type="journal article" date="2018" name="Evol. Lett.">
        <title>Horizontal gene cluster transfer increased hallucinogenic mushroom diversity.</title>
        <authorList>
            <person name="Reynolds H.T."/>
            <person name="Vijayakumar V."/>
            <person name="Gluck-Thaler E."/>
            <person name="Korotkin H.B."/>
            <person name="Matheny P.B."/>
            <person name="Slot J.C."/>
        </authorList>
    </citation>
    <scope>NUCLEOTIDE SEQUENCE [LARGE SCALE GENOMIC DNA]</scope>
    <source>
        <strain evidence="1 2">SRW20</strain>
    </source>
</reference>